<name>A0A218VAQ3_9PASE</name>
<evidence type="ECO:0000313" key="1">
    <source>
        <dbReference type="EMBL" id="OWK63073.1"/>
    </source>
</evidence>
<accession>A0A218VAQ3</accession>
<gene>
    <name evidence="1" type="ORF">RLOC_00000617</name>
</gene>
<evidence type="ECO:0000313" key="2">
    <source>
        <dbReference type="Proteomes" id="UP000197619"/>
    </source>
</evidence>
<protein>
    <submittedName>
        <fullName evidence="1">Uncharacterized protein</fullName>
    </submittedName>
</protein>
<comment type="caution">
    <text evidence="1">The sequence shown here is derived from an EMBL/GenBank/DDBJ whole genome shotgun (WGS) entry which is preliminary data.</text>
</comment>
<dbReference type="Proteomes" id="UP000197619">
    <property type="component" value="Unassembled WGS sequence"/>
</dbReference>
<reference evidence="1 2" key="1">
    <citation type="submission" date="2017-05" db="EMBL/GenBank/DDBJ databases">
        <title>Genome of assembly of the Bengalese finch, Lonchura striata domestica.</title>
        <authorList>
            <person name="Colquitt B.M."/>
            <person name="Brainard M.S."/>
        </authorList>
    </citation>
    <scope>NUCLEOTIDE SEQUENCE [LARGE SCALE GENOMIC DNA]</scope>
    <source>
        <strain evidence="1">White83orange57</strain>
    </source>
</reference>
<organism evidence="1 2">
    <name type="scientific">Lonchura striata</name>
    <name type="common">white-rumped munia</name>
    <dbReference type="NCBI Taxonomy" id="40157"/>
    <lineage>
        <taxon>Eukaryota</taxon>
        <taxon>Metazoa</taxon>
        <taxon>Chordata</taxon>
        <taxon>Craniata</taxon>
        <taxon>Vertebrata</taxon>
        <taxon>Euteleostomi</taxon>
        <taxon>Archelosauria</taxon>
        <taxon>Archosauria</taxon>
        <taxon>Dinosauria</taxon>
        <taxon>Saurischia</taxon>
        <taxon>Theropoda</taxon>
        <taxon>Coelurosauria</taxon>
        <taxon>Aves</taxon>
        <taxon>Neognathae</taxon>
        <taxon>Neoaves</taxon>
        <taxon>Telluraves</taxon>
        <taxon>Australaves</taxon>
        <taxon>Passeriformes</taxon>
        <taxon>Passeroidea</taxon>
        <taxon>Estrildidae</taxon>
        <taxon>Estrildinae</taxon>
        <taxon>Lonchura</taxon>
    </lineage>
</organism>
<keyword evidence="2" id="KW-1185">Reference proteome</keyword>
<dbReference type="AlphaFoldDB" id="A0A218VAQ3"/>
<feature type="non-terminal residue" evidence="1">
    <location>
        <position position="27"/>
    </location>
</feature>
<sequence length="27" mass="3045">MQQKCVQLLLPTSFLLLRASSSQRQPA</sequence>
<dbReference type="EMBL" id="MUZQ01000017">
    <property type="protein sequence ID" value="OWK63073.1"/>
    <property type="molecule type" value="Genomic_DNA"/>
</dbReference>
<proteinExistence type="predicted"/>